<comment type="similarity">
    <text evidence="2 6">Belongs to the sodium:solute symporter (SSF) (TC 2.A.21) family.</text>
</comment>
<dbReference type="Gene3D" id="1.20.1730.10">
    <property type="entry name" value="Sodium/glucose cotransporter"/>
    <property type="match status" value="1"/>
</dbReference>
<dbReference type="Pfam" id="PF00474">
    <property type="entry name" value="SSF"/>
    <property type="match status" value="1"/>
</dbReference>
<name>A0ABP9G637_9SPHI</name>
<feature type="transmembrane region" description="Helical" evidence="7">
    <location>
        <begin position="435"/>
        <end position="453"/>
    </location>
</feature>
<feature type="transmembrane region" description="Helical" evidence="7">
    <location>
        <begin position="48"/>
        <end position="69"/>
    </location>
</feature>
<keyword evidence="3 7" id="KW-0812">Transmembrane</keyword>
<protein>
    <submittedName>
        <fullName evidence="8">Sodium/sugar symporter</fullName>
    </submittedName>
</protein>
<feature type="transmembrane region" description="Helical" evidence="7">
    <location>
        <begin position="502"/>
        <end position="522"/>
    </location>
</feature>
<dbReference type="InterPro" id="IPR038377">
    <property type="entry name" value="Na/Glc_symporter_sf"/>
</dbReference>
<comment type="caution">
    <text evidence="8">The sequence shown here is derived from an EMBL/GenBank/DDBJ whole genome shotgun (WGS) entry which is preliminary data.</text>
</comment>
<evidence type="ECO:0000256" key="1">
    <source>
        <dbReference type="ARBA" id="ARBA00004141"/>
    </source>
</evidence>
<evidence type="ECO:0000256" key="7">
    <source>
        <dbReference type="SAM" id="Phobius"/>
    </source>
</evidence>
<dbReference type="Proteomes" id="UP001501436">
    <property type="component" value="Unassembled WGS sequence"/>
</dbReference>
<feature type="transmembrane region" description="Helical" evidence="7">
    <location>
        <begin position="125"/>
        <end position="146"/>
    </location>
</feature>
<feature type="transmembrane region" description="Helical" evidence="7">
    <location>
        <begin position="252"/>
        <end position="273"/>
    </location>
</feature>
<keyword evidence="4 7" id="KW-1133">Transmembrane helix</keyword>
<feature type="transmembrane region" description="Helical" evidence="7">
    <location>
        <begin position="397"/>
        <end position="415"/>
    </location>
</feature>
<evidence type="ECO:0000256" key="3">
    <source>
        <dbReference type="ARBA" id="ARBA00022692"/>
    </source>
</evidence>
<gene>
    <name evidence="8" type="ORF">GCM10023313_25880</name>
</gene>
<comment type="subcellular location">
    <subcellularLocation>
        <location evidence="1">Membrane</location>
        <topology evidence="1">Multi-pass membrane protein</topology>
    </subcellularLocation>
</comment>
<proteinExistence type="inferred from homology"/>
<dbReference type="EMBL" id="BAABJI010000002">
    <property type="protein sequence ID" value="GAA4920918.1"/>
    <property type="molecule type" value="Genomic_DNA"/>
</dbReference>
<feature type="transmembrane region" description="Helical" evidence="7">
    <location>
        <begin position="460"/>
        <end position="479"/>
    </location>
</feature>
<evidence type="ECO:0000256" key="2">
    <source>
        <dbReference type="ARBA" id="ARBA00006434"/>
    </source>
</evidence>
<evidence type="ECO:0000256" key="6">
    <source>
        <dbReference type="RuleBase" id="RU362091"/>
    </source>
</evidence>
<dbReference type="PANTHER" id="PTHR11819:SF195">
    <property type="entry name" value="SODIUM_GLUCOSE COTRANSPORTER 4"/>
    <property type="match status" value="1"/>
</dbReference>
<dbReference type="PANTHER" id="PTHR11819">
    <property type="entry name" value="SOLUTE CARRIER FAMILY 5"/>
    <property type="match status" value="1"/>
</dbReference>
<evidence type="ECO:0000313" key="9">
    <source>
        <dbReference type="Proteomes" id="UP001501436"/>
    </source>
</evidence>
<feature type="transmembrane region" description="Helical" evidence="7">
    <location>
        <begin position="75"/>
        <end position="104"/>
    </location>
</feature>
<dbReference type="PROSITE" id="PS50283">
    <property type="entry name" value="NA_SOLUT_SYMP_3"/>
    <property type="match status" value="1"/>
</dbReference>
<evidence type="ECO:0000256" key="5">
    <source>
        <dbReference type="ARBA" id="ARBA00023136"/>
    </source>
</evidence>
<feature type="transmembrane region" description="Helical" evidence="7">
    <location>
        <begin position="294"/>
        <end position="320"/>
    </location>
</feature>
<keyword evidence="5 7" id="KW-0472">Membrane</keyword>
<evidence type="ECO:0000313" key="8">
    <source>
        <dbReference type="EMBL" id="GAA4920918.1"/>
    </source>
</evidence>
<evidence type="ECO:0000256" key="4">
    <source>
        <dbReference type="ARBA" id="ARBA00022989"/>
    </source>
</evidence>
<dbReference type="InterPro" id="IPR001734">
    <property type="entry name" value="Na/solute_symporter"/>
</dbReference>
<dbReference type="RefSeq" id="WP_345331635.1">
    <property type="nucleotide sequence ID" value="NZ_BAABJI010000002.1"/>
</dbReference>
<feature type="transmembrane region" description="Helical" evidence="7">
    <location>
        <begin position="190"/>
        <end position="209"/>
    </location>
</feature>
<feature type="transmembrane region" description="Helical" evidence="7">
    <location>
        <begin position="340"/>
        <end position="369"/>
    </location>
</feature>
<dbReference type="NCBIfam" id="TIGR00813">
    <property type="entry name" value="sss"/>
    <property type="match status" value="1"/>
</dbReference>
<organism evidence="8 9">
    <name type="scientific">Mucilaginibacter defluvii</name>
    <dbReference type="NCBI Taxonomy" id="1196019"/>
    <lineage>
        <taxon>Bacteria</taxon>
        <taxon>Pseudomonadati</taxon>
        <taxon>Bacteroidota</taxon>
        <taxon>Sphingobacteriia</taxon>
        <taxon>Sphingobacteriales</taxon>
        <taxon>Sphingobacteriaceae</taxon>
        <taxon>Mucilaginibacter</taxon>
    </lineage>
</organism>
<feature type="transmembrane region" description="Helical" evidence="7">
    <location>
        <begin position="6"/>
        <end position="27"/>
    </location>
</feature>
<keyword evidence="9" id="KW-1185">Reference proteome</keyword>
<reference evidence="9" key="1">
    <citation type="journal article" date="2019" name="Int. J. Syst. Evol. Microbiol.">
        <title>The Global Catalogue of Microorganisms (GCM) 10K type strain sequencing project: providing services to taxonomists for standard genome sequencing and annotation.</title>
        <authorList>
            <consortium name="The Broad Institute Genomics Platform"/>
            <consortium name="The Broad Institute Genome Sequencing Center for Infectious Disease"/>
            <person name="Wu L."/>
            <person name="Ma J."/>
        </authorList>
    </citation>
    <scope>NUCLEOTIDE SEQUENCE [LARGE SCALE GENOMIC DNA]</scope>
    <source>
        <strain evidence="9">JCM 18283</strain>
    </source>
</reference>
<feature type="transmembrane region" description="Helical" evidence="7">
    <location>
        <begin position="543"/>
        <end position="563"/>
    </location>
</feature>
<feature type="transmembrane region" description="Helical" evidence="7">
    <location>
        <begin position="158"/>
        <end position="178"/>
    </location>
</feature>
<accession>A0ABP9G637</accession>
<sequence length="566" mass="61668">MSKFSTIDIVVFVIYFVLVTGYGIWVYRLKRNKGVSDSKDFFLAEGSLTWWAIGASLIASNISAEQFIGMSGNGFVVGIAVAAYEWVAAIALIIVAVWFIPVYLKNKIFTMPQFLQTRYNETVSLIMAIFWLFLYVFVNLTSILYLGALAIDNIAGGGYFHLIIIVMAIFALVITLGGMKVIGFTDVIQVLVLIIGGLATTYIALTLVSEQFGLGKDVWGGFTAMMKDAPDHFKMIIEKPKPGASQSDINKYLMLPGIAMYFAGQWIVNLNYWGCNQYITQRALGANLQTARTGILFAGFLKLGMPVIVMLPGIAAYVLYKNGGIQAEMAPGGHFNADNAYSAILGFLPTGLKGLSLAALTAAIVASLAGKANSISTIFTLDIYKKYINREAGEKKLVIVGRITIAAAMALSILLTWKDLLGIGGEGGFTFIQKYTGFISPGIFAMFLLGMFWKRTTGAAAIAGILTGFGMSVLFNNYAPKLFGNETFLYTAYPKGDGTYEIPFLICMGLSFLFTMIVMVLISLRGPKVNPKAFVLDTSMFKVAPSTLALIVLTLLMITALYVRFW</sequence>